<dbReference type="PANTHER" id="PTHR47505">
    <property type="entry name" value="DNA UTILIZATION PROTEIN YHGH"/>
    <property type="match status" value="1"/>
</dbReference>
<dbReference type="Pfam" id="PF00156">
    <property type="entry name" value="Pribosyltran"/>
    <property type="match status" value="1"/>
</dbReference>
<reference evidence="3" key="1">
    <citation type="journal article" date="2020" name="mSystems">
        <title>Genome- and Community-Level Interaction Insights into Carbon Utilization and Element Cycling Functions of Hydrothermarchaeota in Hydrothermal Sediment.</title>
        <authorList>
            <person name="Zhou Z."/>
            <person name="Liu Y."/>
            <person name="Xu W."/>
            <person name="Pan J."/>
            <person name="Luo Z.H."/>
            <person name="Li M."/>
        </authorList>
    </citation>
    <scope>NUCLEOTIDE SEQUENCE [LARGE SCALE GENOMIC DNA]</scope>
    <source>
        <strain evidence="3">HyVt-489</strain>
    </source>
</reference>
<dbReference type="EMBL" id="DRMN01000178">
    <property type="protein sequence ID" value="HFB54805.1"/>
    <property type="molecule type" value="Genomic_DNA"/>
</dbReference>
<comment type="similarity">
    <text evidence="1">Belongs to the ComF/GntX family.</text>
</comment>
<dbReference type="InterPro" id="IPR000836">
    <property type="entry name" value="PRTase_dom"/>
</dbReference>
<dbReference type="AlphaFoldDB" id="A0A7C3CBZ4"/>
<dbReference type="InterPro" id="IPR029057">
    <property type="entry name" value="PRTase-like"/>
</dbReference>
<protein>
    <submittedName>
        <fullName evidence="3">ComF family protein</fullName>
    </submittedName>
</protein>
<evidence type="ECO:0000259" key="2">
    <source>
        <dbReference type="Pfam" id="PF00156"/>
    </source>
</evidence>
<dbReference type="PANTHER" id="PTHR47505:SF1">
    <property type="entry name" value="DNA UTILIZATION PROTEIN YHGH"/>
    <property type="match status" value="1"/>
</dbReference>
<dbReference type="SUPFAM" id="SSF53271">
    <property type="entry name" value="PRTase-like"/>
    <property type="match status" value="1"/>
</dbReference>
<sequence>MKYNGYHALAEPLADLMVKAWPQWQFNIDLVLPVPLHPDRQKKRGYNQAALLTKHMCRQLSLPYNLEAINRTRHTSPQVGLSANDRLANVKGAFTADAAKVTGKNILLIDDVCTTGATMAATAEALLMAGAKTVSGYSTARAM</sequence>
<evidence type="ECO:0000256" key="1">
    <source>
        <dbReference type="ARBA" id="ARBA00008007"/>
    </source>
</evidence>
<gene>
    <name evidence="3" type="ORF">ENJ46_02685</name>
</gene>
<dbReference type="Proteomes" id="UP000886042">
    <property type="component" value="Unassembled WGS sequence"/>
</dbReference>
<organism evidence="3">
    <name type="scientific">Hellea balneolensis</name>
    <dbReference type="NCBI Taxonomy" id="287478"/>
    <lineage>
        <taxon>Bacteria</taxon>
        <taxon>Pseudomonadati</taxon>
        <taxon>Pseudomonadota</taxon>
        <taxon>Alphaproteobacteria</taxon>
        <taxon>Maricaulales</taxon>
        <taxon>Robiginitomaculaceae</taxon>
        <taxon>Hellea</taxon>
    </lineage>
</organism>
<accession>A0A7C3CBZ4</accession>
<dbReference type="CDD" id="cd06223">
    <property type="entry name" value="PRTases_typeI"/>
    <property type="match status" value="1"/>
</dbReference>
<dbReference type="InterPro" id="IPR051910">
    <property type="entry name" value="ComF/GntX_DNA_util-trans"/>
</dbReference>
<name>A0A7C3CBZ4_9PROT</name>
<proteinExistence type="inferred from homology"/>
<comment type="caution">
    <text evidence="3">The sequence shown here is derived from an EMBL/GenBank/DDBJ whole genome shotgun (WGS) entry which is preliminary data.</text>
</comment>
<feature type="domain" description="Phosphoribosyltransferase" evidence="2">
    <location>
        <begin position="50"/>
        <end position="134"/>
    </location>
</feature>
<dbReference type="Gene3D" id="3.40.50.2020">
    <property type="match status" value="1"/>
</dbReference>
<evidence type="ECO:0000313" key="3">
    <source>
        <dbReference type="EMBL" id="HFB54805.1"/>
    </source>
</evidence>